<gene>
    <name evidence="1" type="ORF">SLEP1_g45070</name>
</gene>
<dbReference type="Proteomes" id="UP001054252">
    <property type="component" value="Unassembled WGS sequence"/>
</dbReference>
<name>A0AAV5LI24_9ROSI</name>
<evidence type="ECO:0000313" key="2">
    <source>
        <dbReference type="Proteomes" id="UP001054252"/>
    </source>
</evidence>
<proteinExistence type="predicted"/>
<dbReference type="AlphaFoldDB" id="A0AAV5LI24"/>
<reference evidence="1 2" key="1">
    <citation type="journal article" date="2021" name="Commun. Biol.">
        <title>The genome of Shorea leprosula (Dipterocarpaceae) highlights the ecological relevance of drought in aseasonal tropical rainforests.</title>
        <authorList>
            <person name="Ng K.K.S."/>
            <person name="Kobayashi M.J."/>
            <person name="Fawcett J.A."/>
            <person name="Hatakeyama M."/>
            <person name="Paape T."/>
            <person name="Ng C.H."/>
            <person name="Ang C.C."/>
            <person name="Tnah L.H."/>
            <person name="Lee C.T."/>
            <person name="Nishiyama T."/>
            <person name="Sese J."/>
            <person name="O'Brien M.J."/>
            <person name="Copetti D."/>
            <person name="Mohd Noor M.I."/>
            <person name="Ong R.C."/>
            <person name="Putra M."/>
            <person name="Sireger I.Z."/>
            <person name="Indrioko S."/>
            <person name="Kosugi Y."/>
            <person name="Izuno A."/>
            <person name="Isagi Y."/>
            <person name="Lee S.L."/>
            <person name="Shimizu K.K."/>
        </authorList>
    </citation>
    <scope>NUCLEOTIDE SEQUENCE [LARGE SCALE GENOMIC DNA]</scope>
    <source>
        <strain evidence="1">214</strain>
    </source>
</reference>
<comment type="caution">
    <text evidence="1">The sequence shown here is derived from an EMBL/GenBank/DDBJ whole genome shotgun (WGS) entry which is preliminary data.</text>
</comment>
<sequence>MKEGKELQQINKGPCGFREPSNWVSRTQLLGSSRNPDLGMGSRNPIAGFAKLATGFLAKPSN</sequence>
<organism evidence="1 2">
    <name type="scientific">Rubroshorea leprosula</name>
    <dbReference type="NCBI Taxonomy" id="152421"/>
    <lineage>
        <taxon>Eukaryota</taxon>
        <taxon>Viridiplantae</taxon>
        <taxon>Streptophyta</taxon>
        <taxon>Embryophyta</taxon>
        <taxon>Tracheophyta</taxon>
        <taxon>Spermatophyta</taxon>
        <taxon>Magnoliopsida</taxon>
        <taxon>eudicotyledons</taxon>
        <taxon>Gunneridae</taxon>
        <taxon>Pentapetalae</taxon>
        <taxon>rosids</taxon>
        <taxon>malvids</taxon>
        <taxon>Malvales</taxon>
        <taxon>Dipterocarpaceae</taxon>
        <taxon>Rubroshorea</taxon>
    </lineage>
</organism>
<accession>A0AAV5LI24</accession>
<evidence type="ECO:0000313" key="1">
    <source>
        <dbReference type="EMBL" id="GKV36994.1"/>
    </source>
</evidence>
<protein>
    <submittedName>
        <fullName evidence="1">Uncharacterized protein</fullName>
    </submittedName>
</protein>
<dbReference type="EMBL" id="BPVZ01000119">
    <property type="protein sequence ID" value="GKV36994.1"/>
    <property type="molecule type" value="Genomic_DNA"/>
</dbReference>
<keyword evidence="2" id="KW-1185">Reference proteome</keyword>